<dbReference type="PROSITE" id="PS50026">
    <property type="entry name" value="EGF_3"/>
    <property type="match status" value="2"/>
</dbReference>
<dbReference type="PROSITE" id="PS01186">
    <property type="entry name" value="EGF_2"/>
    <property type="match status" value="3"/>
</dbReference>
<dbReference type="CDD" id="cd00055">
    <property type="entry name" value="EGF_Lam"/>
    <property type="match status" value="1"/>
</dbReference>
<dbReference type="InterPro" id="IPR000742">
    <property type="entry name" value="EGF"/>
</dbReference>
<feature type="signal peptide" evidence="6">
    <location>
        <begin position="1"/>
        <end position="20"/>
    </location>
</feature>
<organism evidence="8 9">
    <name type="scientific">Giardia intestinalis (strain ATCC 50581 / GS clone H7)</name>
    <name type="common">Giardia lamblia</name>
    <dbReference type="NCBI Taxonomy" id="598745"/>
    <lineage>
        <taxon>Eukaryota</taxon>
        <taxon>Metamonada</taxon>
        <taxon>Diplomonadida</taxon>
        <taxon>Hexamitidae</taxon>
        <taxon>Giardiinae</taxon>
        <taxon>Giardia</taxon>
    </lineage>
</organism>
<keyword evidence="5" id="KW-0812">Transmembrane</keyword>
<name>C6LNP8_GIAIB</name>
<dbReference type="InterPro" id="IPR052798">
    <property type="entry name" value="Giardia_VSA"/>
</dbReference>
<feature type="chain" id="PRO_5002966526" evidence="6">
    <location>
        <begin position="21"/>
        <end position="1622"/>
    </location>
</feature>
<dbReference type="Gene3D" id="2.90.20.10">
    <property type="entry name" value="Plasmodium vivax P25 domain"/>
    <property type="match status" value="1"/>
</dbReference>
<dbReference type="PROSITE" id="PS01248">
    <property type="entry name" value="EGF_LAM_1"/>
    <property type="match status" value="2"/>
</dbReference>
<keyword evidence="2 3" id="KW-1015">Disulfide bond</keyword>
<comment type="caution">
    <text evidence="8">The sequence shown here is derived from an EMBL/GenBank/DDBJ whole genome shotgun (WGS) entry which is preliminary data.</text>
</comment>
<feature type="domain" description="EGF-like" evidence="7">
    <location>
        <begin position="12"/>
        <end position="50"/>
    </location>
</feature>
<keyword evidence="5" id="KW-1133">Transmembrane helix</keyword>
<evidence type="ECO:0000313" key="8">
    <source>
        <dbReference type="EMBL" id="EET02314.1"/>
    </source>
</evidence>
<comment type="caution">
    <text evidence="3">Lacks conserved residue(s) required for the propagation of feature annotation.</text>
</comment>
<dbReference type="Proteomes" id="UP000002488">
    <property type="component" value="Unassembled WGS sequence"/>
</dbReference>
<dbReference type="PANTHER" id="PTHR23275:SF100">
    <property type="entry name" value="EGF-LIKE DOMAIN-CONTAINING PROTEIN"/>
    <property type="match status" value="1"/>
</dbReference>
<dbReference type="InterPro" id="IPR009030">
    <property type="entry name" value="Growth_fac_rcpt_cys_sf"/>
</dbReference>
<protein>
    <submittedName>
        <fullName evidence="8">High cysteine membrane protein Group 1</fullName>
    </submittedName>
</protein>
<dbReference type="EMBL" id="ACGJ01000532">
    <property type="protein sequence ID" value="EET02314.1"/>
    <property type="molecule type" value="Genomic_DNA"/>
</dbReference>
<dbReference type="PANTHER" id="PTHR23275">
    <property type="entry name" value="CABRIOLET.-RELATED"/>
    <property type="match status" value="1"/>
</dbReference>
<dbReference type="Pfam" id="PF03302">
    <property type="entry name" value="VSP"/>
    <property type="match status" value="1"/>
</dbReference>
<feature type="disulfide bond" evidence="3">
    <location>
        <begin position="40"/>
        <end position="49"/>
    </location>
</feature>
<evidence type="ECO:0000256" key="5">
    <source>
        <dbReference type="SAM" id="Phobius"/>
    </source>
</evidence>
<dbReference type="SUPFAM" id="SSF57184">
    <property type="entry name" value="Growth factor receptor domain"/>
    <property type="match status" value="3"/>
</dbReference>
<feature type="transmembrane region" description="Helical" evidence="5">
    <location>
        <begin position="1562"/>
        <end position="1587"/>
    </location>
</feature>
<keyword evidence="6" id="KW-0732">Signal</keyword>
<evidence type="ECO:0000313" key="9">
    <source>
        <dbReference type="Proteomes" id="UP000002488"/>
    </source>
</evidence>
<dbReference type="InterPro" id="IPR005127">
    <property type="entry name" value="Giardia_VSP"/>
</dbReference>
<keyword evidence="1 3" id="KW-0245">EGF-like domain</keyword>
<evidence type="ECO:0000259" key="7">
    <source>
        <dbReference type="PROSITE" id="PS50026"/>
    </source>
</evidence>
<dbReference type="InterPro" id="IPR013111">
    <property type="entry name" value="EGF_extracell"/>
</dbReference>
<sequence length="1622" mass="170459">MTSLLFVLTASLAALCGNTGYDCGTHGTCTLVGEVYRCVCAPGWTGYDCSRCSRGFASLGENCVSPNCIEDGIECGGRGTCLYVRSKDTWECGSCPTGFYQYSGRCVSSYCYHDEEASGVTTDAPCNGRGVCTFEGSLEADRVKPNMYVCSCDMIHTGSQCQNCDPMYGMIDPMLRTCVAKSCYDRDDTEPCQGRGECVMNVQLHPLTGEYTTGYICRCGYPYMLVGTAKCLPINCVSEQAGVATECGTGGICEQSDSGQFSCRCLTGFVQLTDGHCTAPTCRQSESSLACSDIGACVSGGEDPTEASTYYCQCPMSYSSGDYCETCDNQRGVTVNGKCVPKSCVIDNTVCSGNGDCVAEGLFAFKCKCHEGYEAHGTNVCAKPGCWDPIVNKTCSGAGQCTDNGCQCNSGFTWRSSRCIPTTLISGAWVCSGNGTATLSSSSANASDPSSWTCDCDLVTKGNLCTECNSERRPYAAYMINGACTAAACVSDTTASTPVVCNGVDGATCAQYGVDGDSIFYCKTPSRSQYLVAFNTSFVVHRGCTYPSKTKYPLNLYCGLLDGYTMDVYEDGAPQCLSALTSSCSCPDSFNFVSVEDTIQSELGETQYRTSCIHKNCLNPDLKGTTDESVLQNPDSYCNGLGDCLMDEYGDYMCFCEAGSTYFKNTCVSNTCLTQDSETGATTVCGGLGTCALDSYGHWGCVCEYPYFGSGSSCYPIGCGYYDPLTRVTLLCGGEGRGTCTTNAIHPELASCSCNRGFTLIGSNYCAPSACTAYGADKEGVEPNLSYVCSGVGECYLDPLTWNYACHCGEGYYATGPYCTLAQCIVVIDAGGAIPGLVGDLWLECGFAGAGTCSTDGCTCNDGYIKTMLHPMCVHAGCVDENNVYCGGDHHAACIDKGDGTGFTCTCTTQYTNVNGTCAPKQCVTKDINGNNVVCGGRGTCISLWTSHTCSCDNGGPAVQSGDSITCPHPDCYASVGDELVVCSEQGNCKETATGGVCVCNNGYSLVGSSQCIISECVQKDGNGMSSICAGGQCVSTNGVDSCVCADGFSKVDGRCVHRDCIDTLDGEQIECSGFGKCTAVGSSYKCVCNSGYSSGSAPNKCFSFACLSSINGQNYECGGHGKCTYSEETSAFICVCDDGYTTVTGNFATQFCVASGCLTTSDATQTVCNGGGSCDPTNGRCVCDEGFSGDTCASCAEGYIRPPEEYLFNHCMKTACADSTCGGTGVCAPSLLYNQMVCECAEHHTAVNGRCVPCAIDNCETCDISQLGRICYMCKEGTYLSNDQTQCLPCHADCKTCSGPQSTQCLSCVEGKVHSLNGMGASSCKDECKTNVDGCRSCGAVISKTKYCSQCQSQTSVPVNGECKSQTTRSIKTQAAESAECARYSNGVCLACADGYFLHDGGCYETTKLPGRDVCSSATNGTCSYCRTGYSELNGECVACKDENCATCRSPGTCSVCKAGWSLSGDNCVSCAAECETCTQRSPDLCMSCKDNYFTSFSFAGQTSGPCRPCSDTRSLNGIIGVPGCNYCTLPVTNGTDENPVPVICLTTESANNSKMMSSGAVAGITITVLLIVGGAVAGVLVWFFLFKNRKGSAKRNARRRFHPDETSTSLLSQDYGSSMI</sequence>
<gene>
    <name evidence="8" type="ORF">GL50581_353</name>
</gene>
<dbReference type="PROSITE" id="PS00022">
    <property type="entry name" value="EGF_1"/>
    <property type="match status" value="3"/>
</dbReference>
<dbReference type="InterPro" id="IPR006212">
    <property type="entry name" value="Furin_repeat"/>
</dbReference>
<dbReference type="Gene3D" id="2.10.25.10">
    <property type="entry name" value="Laminin"/>
    <property type="match status" value="1"/>
</dbReference>
<evidence type="ECO:0000256" key="6">
    <source>
        <dbReference type="SAM" id="SignalP"/>
    </source>
</evidence>
<dbReference type="VEuPathDB" id="GiardiaDB:GL50581_353"/>
<reference evidence="8 9" key="1">
    <citation type="journal article" date="2009" name="PLoS Pathog.">
        <title>Draft genome sequencing of giardia intestinalis assemblage B isolate GS: is human giardiasis caused by two different species?</title>
        <authorList>
            <person name="Franzen O."/>
            <person name="Jerlstrom-Hultqvist J."/>
            <person name="Castro E."/>
            <person name="Sherwood E."/>
            <person name="Ankarklev J."/>
            <person name="Reiner D.S."/>
            <person name="Palm D."/>
            <person name="Andersson J.O."/>
            <person name="Andersson B."/>
            <person name="Svard S.G."/>
        </authorList>
    </citation>
    <scope>NUCLEOTIDE SEQUENCE [LARGE SCALE GENOMIC DNA]</scope>
    <source>
        <strain evidence="9">ATCC 50581 / GS clone H7</strain>
    </source>
</reference>
<evidence type="ECO:0000256" key="3">
    <source>
        <dbReference type="PROSITE-ProRule" id="PRU00076"/>
    </source>
</evidence>
<proteinExistence type="predicted"/>
<feature type="domain" description="EGF-like" evidence="7">
    <location>
        <begin position="1161"/>
        <end position="1194"/>
    </location>
</feature>
<dbReference type="OrthoDB" id="430340at2759"/>
<dbReference type="InterPro" id="IPR002049">
    <property type="entry name" value="LE_dom"/>
</dbReference>
<evidence type="ECO:0000256" key="4">
    <source>
        <dbReference type="SAM" id="MobiDB-lite"/>
    </source>
</evidence>
<evidence type="ECO:0000256" key="2">
    <source>
        <dbReference type="ARBA" id="ARBA00023157"/>
    </source>
</evidence>
<dbReference type="SMART" id="SM00181">
    <property type="entry name" value="EGF"/>
    <property type="match status" value="20"/>
</dbReference>
<feature type="region of interest" description="Disordered" evidence="4">
    <location>
        <begin position="1597"/>
        <end position="1622"/>
    </location>
</feature>
<evidence type="ECO:0000256" key="1">
    <source>
        <dbReference type="ARBA" id="ARBA00022536"/>
    </source>
</evidence>
<dbReference type="OMA" id="CAIDNCE"/>
<accession>C6LNP8</accession>
<feature type="disulfide bond" evidence="3">
    <location>
        <begin position="1184"/>
        <end position="1193"/>
    </location>
</feature>
<dbReference type="Pfam" id="PF07974">
    <property type="entry name" value="EGF_2"/>
    <property type="match status" value="1"/>
</dbReference>
<dbReference type="SMART" id="SM00261">
    <property type="entry name" value="FU"/>
    <property type="match status" value="5"/>
</dbReference>
<keyword evidence="5" id="KW-0472">Membrane</keyword>
<feature type="compositionally biased region" description="Polar residues" evidence="4">
    <location>
        <begin position="1608"/>
        <end position="1622"/>
    </location>
</feature>